<evidence type="ECO:0000313" key="4">
    <source>
        <dbReference type="EMBL" id="KAI7738119.1"/>
    </source>
</evidence>
<dbReference type="PANTHER" id="PTHR45463">
    <property type="entry name" value="OS09G0392200 PROTEIN"/>
    <property type="match status" value="1"/>
</dbReference>
<proteinExistence type="predicted"/>
<sequence>MANTRSMTRKLTSWSDLDHDLLFLIMMHLGLFDFAAFSSVCTSWRSLAVSKWNTFMMSKQPMCLSISSRLKVCYLKDYKRRKLRTTISHSNGSICVGITCGYLIFFERATRDFLLVNPFTRKELRFVGFPFYVSMYPKNIRGVLVYSPSMSGWVFVVITGSDKIAFSLPGEQGGWYYVVSPYLIHDLHFFKGKVYTIDVFSDVSELRLTPQPTLTSLKMKDFPWTDGRRLWSSMEFVSSSDNLYLVDASEDAFAAIEVDFGEMKWVTSERTIGDHAVFLSNFKCAAAIKPDTWLHPWTHYGILDYIKENKLRKKRRKCFSNMWYFPHDCLIGDDAAQHNTVYVPPTSGGLAKDRPRRQPKKPARLED</sequence>
<feature type="domain" description="KIB1-4 beta-propeller" evidence="3">
    <location>
        <begin position="84"/>
        <end position="285"/>
    </location>
</feature>
<organism evidence="4 5">
    <name type="scientific">Ambrosia artemisiifolia</name>
    <name type="common">Common ragweed</name>
    <dbReference type="NCBI Taxonomy" id="4212"/>
    <lineage>
        <taxon>Eukaryota</taxon>
        <taxon>Viridiplantae</taxon>
        <taxon>Streptophyta</taxon>
        <taxon>Embryophyta</taxon>
        <taxon>Tracheophyta</taxon>
        <taxon>Spermatophyta</taxon>
        <taxon>Magnoliopsida</taxon>
        <taxon>eudicotyledons</taxon>
        <taxon>Gunneridae</taxon>
        <taxon>Pentapetalae</taxon>
        <taxon>asterids</taxon>
        <taxon>campanulids</taxon>
        <taxon>Asterales</taxon>
        <taxon>Asteraceae</taxon>
        <taxon>Asteroideae</taxon>
        <taxon>Heliantheae alliance</taxon>
        <taxon>Heliantheae</taxon>
        <taxon>Ambrosia</taxon>
    </lineage>
</organism>
<keyword evidence="5" id="KW-1185">Reference proteome</keyword>
<dbReference type="SUPFAM" id="SSF81383">
    <property type="entry name" value="F-box domain"/>
    <property type="match status" value="1"/>
</dbReference>
<feature type="region of interest" description="Disordered" evidence="1">
    <location>
        <begin position="343"/>
        <end position="367"/>
    </location>
</feature>
<accession>A0AAD5CB07</accession>
<dbReference type="InterPro" id="IPR001810">
    <property type="entry name" value="F-box_dom"/>
</dbReference>
<name>A0AAD5CB07_AMBAR</name>
<dbReference type="InterPro" id="IPR005174">
    <property type="entry name" value="KIB1-4_b-propeller"/>
</dbReference>
<feature type="compositionally biased region" description="Basic residues" evidence="1">
    <location>
        <begin position="354"/>
        <end position="367"/>
    </location>
</feature>
<evidence type="ECO:0000259" key="2">
    <source>
        <dbReference type="Pfam" id="PF00646"/>
    </source>
</evidence>
<dbReference type="AlphaFoldDB" id="A0AAD5CB07"/>
<dbReference type="PANTHER" id="PTHR45463:SF8">
    <property type="entry name" value="OS09G0392200 PROTEIN"/>
    <property type="match status" value="1"/>
</dbReference>
<evidence type="ECO:0000259" key="3">
    <source>
        <dbReference type="Pfam" id="PF03478"/>
    </source>
</evidence>
<feature type="domain" description="F-box" evidence="2">
    <location>
        <begin position="14"/>
        <end position="53"/>
    </location>
</feature>
<dbReference type="Gene3D" id="1.20.1280.50">
    <property type="match status" value="1"/>
</dbReference>
<comment type="caution">
    <text evidence="4">The sequence shown here is derived from an EMBL/GenBank/DDBJ whole genome shotgun (WGS) entry which is preliminary data.</text>
</comment>
<dbReference type="Proteomes" id="UP001206925">
    <property type="component" value="Unassembled WGS sequence"/>
</dbReference>
<evidence type="ECO:0000256" key="1">
    <source>
        <dbReference type="SAM" id="MobiDB-lite"/>
    </source>
</evidence>
<gene>
    <name evidence="4" type="ORF">M8C21_014528</name>
</gene>
<dbReference type="EMBL" id="JAMZMK010008871">
    <property type="protein sequence ID" value="KAI7738119.1"/>
    <property type="molecule type" value="Genomic_DNA"/>
</dbReference>
<protein>
    <recommendedName>
        <fullName evidence="6">F-box domain-containing protein</fullName>
    </recommendedName>
</protein>
<dbReference type="InterPro" id="IPR036047">
    <property type="entry name" value="F-box-like_dom_sf"/>
</dbReference>
<evidence type="ECO:0008006" key="6">
    <source>
        <dbReference type="Google" id="ProtNLM"/>
    </source>
</evidence>
<dbReference type="Pfam" id="PF00646">
    <property type="entry name" value="F-box"/>
    <property type="match status" value="1"/>
</dbReference>
<dbReference type="CDD" id="cd09917">
    <property type="entry name" value="F-box_SF"/>
    <property type="match status" value="1"/>
</dbReference>
<evidence type="ECO:0000313" key="5">
    <source>
        <dbReference type="Proteomes" id="UP001206925"/>
    </source>
</evidence>
<reference evidence="4" key="1">
    <citation type="submission" date="2022-06" db="EMBL/GenBank/DDBJ databases">
        <title>Uncovering the hologenomic basis of an extraordinary plant invasion.</title>
        <authorList>
            <person name="Bieker V.C."/>
            <person name="Martin M.D."/>
            <person name="Gilbert T."/>
            <person name="Hodgins K."/>
            <person name="Battlay P."/>
            <person name="Petersen B."/>
            <person name="Wilson J."/>
        </authorList>
    </citation>
    <scope>NUCLEOTIDE SEQUENCE</scope>
    <source>
        <strain evidence="4">AA19_3_7</strain>
        <tissue evidence="4">Leaf</tissue>
    </source>
</reference>
<dbReference type="Pfam" id="PF03478">
    <property type="entry name" value="Beta-prop_KIB1-4"/>
    <property type="match status" value="1"/>
</dbReference>